<evidence type="ECO:0000256" key="1">
    <source>
        <dbReference type="ARBA" id="ARBA00004651"/>
    </source>
</evidence>
<dbReference type="GO" id="GO:0005886">
    <property type="term" value="C:plasma membrane"/>
    <property type="evidence" value="ECO:0007669"/>
    <property type="project" value="UniProtKB-SubCell"/>
</dbReference>
<protein>
    <recommendedName>
        <fullName evidence="9">RCK N-terminal domain-containing protein</fullName>
    </recommendedName>
</protein>
<keyword evidence="6" id="KW-0472">Membrane</keyword>
<reference evidence="7" key="1">
    <citation type="journal article" date="2014" name="Int. J. Syst. Evol. Microbiol.">
        <title>Complete genome sequence of Corynebacterium casei LMG S-19264T (=DSM 44701T), isolated from a smear-ripened cheese.</title>
        <authorList>
            <consortium name="US DOE Joint Genome Institute (JGI-PGF)"/>
            <person name="Walter F."/>
            <person name="Albersmeier A."/>
            <person name="Kalinowski J."/>
            <person name="Ruckert C."/>
        </authorList>
    </citation>
    <scope>NUCLEOTIDE SEQUENCE</scope>
    <source>
        <strain evidence="7">JCM 3086</strain>
    </source>
</reference>
<keyword evidence="8" id="KW-1185">Reference proteome</keyword>
<evidence type="ECO:0000256" key="3">
    <source>
        <dbReference type="ARBA" id="ARBA00022449"/>
    </source>
</evidence>
<name>A0A917KS28_9ACTN</name>
<evidence type="ECO:0008006" key="9">
    <source>
        <dbReference type="Google" id="ProtNLM"/>
    </source>
</evidence>
<evidence type="ECO:0000313" key="7">
    <source>
        <dbReference type="EMBL" id="GGJ27320.1"/>
    </source>
</evidence>
<dbReference type="RefSeq" id="WP_189312852.1">
    <property type="nucleotide sequence ID" value="NZ_BMQA01000013.1"/>
</dbReference>
<dbReference type="PANTHER" id="PTHR32507">
    <property type="entry name" value="NA(+)/H(+) ANTIPORTER 1"/>
    <property type="match status" value="1"/>
</dbReference>
<feature type="compositionally biased region" description="Low complexity" evidence="5">
    <location>
        <begin position="225"/>
        <end position="235"/>
    </location>
</feature>
<dbReference type="EMBL" id="BMQA01000013">
    <property type="protein sequence ID" value="GGJ27320.1"/>
    <property type="molecule type" value="Genomic_DNA"/>
</dbReference>
<keyword evidence="6" id="KW-0812">Transmembrane</keyword>
<feature type="region of interest" description="Disordered" evidence="5">
    <location>
        <begin position="202"/>
        <end position="309"/>
    </location>
</feature>
<evidence type="ECO:0000256" key="6">
    <source>
        <dbReference type="SAM" id="Phobius"/>
    </source>
</evidence>
<dbReference type="Proteomes" id="UP000657574">
    <property type="component" value="Unassembled WGS sequence"/>
</dbReference>
<dbReference type="GO" id="GO:0015297">
    <property type="term" value="F:antiporter activity"/>
    <property type="evidence" value="ECO:0007669"/>
    <property type="project" value="UniProtKB-KW"/>
</dbReference>
<evidence type="ECO:0000256" key="2">
    <source>
        <dbReference type="ARBA" id="ARBA00022448"/>
    </source>
</evidence>
<feature type="transmembrane region" description="Helical" evidence="6">
    <location>
        <begin position="53"/>
        <end position="72"/>
    </location>
</feature>
<sequence length="331" mass="34455">MTPDSVVPVLLPTFAFVAALVLVVRPLVALLSTLTTDLAARERAFVGWMAPRGIVAASTATTFSASLTGAGLSGADKILPVTFLVIVGTVVVYSLTARPVAARLGVTRPARARPLLVGGDAWVVELARALRTAGIDVLMWAGGARERARIEDAGVELAAGELMGAVTDPQARLEGVTSVFLLTDDDDFNALAAVVLEDSVEGPVHRVGPPPDSGGVVAPTPPATPSSAPHSCATPWRATTSAGPASMCSPRRRRSRRATTPCSSYGATAGWNRRPDRCRSPPPRATPSCSSAPRPRPAEPAPDYCPSSASFRVRPASIRARWVNACGKLPS</sequence>
<evidence type="ECO:0000313" key="8">
    <source>
        <dbReference type="Proteomes" id="UP000657574"/>
    </source>
</evidence>
<comment type="subcellular location">
    <subcellularLocation>
        <location evidence="1">Cell membrane</location>
        <topology evidence="1">Multi-pass membrane protein</topology>
    </subcellularLocation>
</comment>
<accession>A0A917KS28</accession>
<keyword evidence="4" id="KW-0406">Ion transport</keyword>
<keyword evidence="2" id="KW-0813">Transport</keyword>
<dbReference type="AlphaFoldDB" id="A0A917KS28"/>
<evidence type="ECO:0000256" key="5">
    <source>
        <dbReference type="SAM" id="MobiDB-lite"/>
    </source>
</evidence>
<feature type="transmembrane region" description="Helical" evidence="6">
    <location>
        <begin position="78"/>
        <end position="96"/>
    </location>
</feature>
<proteinExistence type="predicted"/>
<comment type="caution">
    <text evidence="7">The sequence shown here is derived from an EMBL/GenBank/DDBJ whole genome shotgun (WGS) entry which is preliminary data.</text>
</comment>
<gene>
    <name evidence="7" type="ORF">GCM10010121_043180</name>
</gene>
<keyword evidence="6" id="KW-1133">Transmembrane helix</keyword>
<evidence type="ECO:0000256" key="4">
    <source>
        <dbReference type="ARBA" id="ARBA00023065"/>
    </source>
</evidence>
<keyword evidence="3" id="KW-0050">Antiport</keyword>
<organism evidence="7 8">
    <name type="scientific">Streptomyces brasiliensis</name>
    <dbReference type="NCBI Taxonomy" id="1954"/>
    <lineage>
        <taxon>Bacteria</taxon>
        <taxon>Bacillati</taxon>
        <taxon>Actinomycetota</taxon>
        <taxon>Actinomycetes</taxon>
        <taxon>Kitasatosporales</taxon>
        <taxon>Streptomycetaceae</taxon>
        <taxon>Streptomyces</taxon>
    </lineage>
</organism>
<reference evidence="7" key="2">
    <citation type="submission" date="2020-09" db="EMBL/GenBank/DDBJ databases">
        <authorList>
            <person name="Sun Q."/>
            <person name="Ohkuma M."/>
        </authorList>
    </citation>
    <scope>NUCLEOTIDE SEQUENCE</scope>
    <source>
        <strain evidence="7">JCM 3086</strain>
    </source>
</reference>
<dbReference type="PANTHER" id="PTHR32507:SF0">
    <property type="entry name" value="NA(+)_H(+) ANTIPORTER 2-RELATED"/>
    <property type="match status" value="1"/>
</dbReference>
<feature type="transmembrane region" description="Helical" evidence="6">
    <location>
        <begin position="6"/>
        <end position="32"/>
    </location>
</feature>
<dbReference type="GO" id="GO:0006811">
    <property type="term" value="P:monoatomic ion transport"/>
    <property type="evidence" value="ECO:0007669"/>
    <property type="project" value="UniProtKB-KW"/>
</dbReference>